<name>A0A6M4GRR7_9PROT</name>
<keyword evidence="1" id="KW-1133">Transmembrane helix</keyword>
<feature type="transmembrane region" description="Helical" evidence="1">
    <location>
        <begin position="437"/>
        <end position="459"/>
    </location>
</feature>
<dbReference type="RefSeq" id="WP_171089730.1">
    <property type="nucleotide sequence ID" value="NZ_CP053069.1"/>
</dbReference>
<dbReference type="EMBL" id="CP053069">
    <property type="protein sequence ID" value="QJR09755.1"/>
    <property type="molecule type" value="Genomic_DNA"/>
</dbReference>
<feature type="transmembrane region" description="Helical" evidence="1">
    <location>
        <begin position="21"/>
        <end position="41"/>
    </location>
</feature>
<keyword evidence="1" id="KW-0812">Transmembrane</keyword>
<dbReference type="AlphaFoldDB" id="A0A6M4GRR7"/>
<feature type="transmembrane region" description="Helical" evidence="1">
    <location>
        <begin position="282"/>
        <end position="299"/>
    </location>
</feature>
<feature type="transmembrane region" description="Helical" evidence="1">
    <location>
        <begin position="130"/>
        <end position="149"/>
    </location>
</feature>
<feature type="transmembrane region" description="Helical" evidence="1">
    <location>
        <begin position="156"/>
        <end position="173"/>
    </location>
</feature>
<evidence type="ECO:0000256" key="1">
    <source>
        <dbReference type="SAM" id="Phobius"/>
    </source>
</evidence>
<keyword evidence="1" id="KW-0472">Membrane</keyword>
<protein>
    <recommendedName>
        <fullName evidence="4">4-amino-4-deoxy-L-arabinose transferase-like glycosyltransferase</fullName>
    </recommendedName>
</protein>
<feature type="transmembrane region" description="Helical" evidence="1">
    <location>
        <begin position="364"/>
        <end position="385"/>
    </location>
</feature>
<feature type="transmembrane region" description="Helical" evidence="1">
    <location>
        <begin position="185"/>
        <end position="209"/>
    </location>
</feature>
<feature type="transmembrane region" description="Helical" evidence="1">
    <location>
        <begin position="221"/>
        <end position="242"/>
    </location>
</feature>
<keyword evidence="3" id="KW-1185">Reference proteome</keyword>
<accession>A0A6M4GRR7</accession>
<feature type="transmembrane region" description="Helical" evidence="1">
    <location>
        <begin position="106"/>
        <end position="124"/>
    </location>
</feature>
<organism evidence="2 3">
    <name type="scientific">Usitatibacter rugosus</name>
    <dbReference type="NCBI Taxonomy" id="2732067"/>
    <lineage>
        <taxon>Bacteria</taxon>
        <taxon>Pseudomonadati</taxon>
        <taxon>Pseudomonadota</taxon>
        <taxon>Betaproteobacteria</taxon>
        <taxon>Nitrosomonadales</taxon>
        <taxon>Usitatibacteraceae</taxon>
        <taxon>Usitatibacter</taxon>
    </lineage>
</organism>
<feature type="transmembrane region" description="Helical" evidence="1">
    <location>
        <begin position="311"/>
        <end position="328"/>
    </location>
</feature>
<gene>
    <name evidence="2" type="ORF">DSM104443_00805</name>
</gene>
<evidence type="ECO:0000313" key="2">
    <source>
        <dbReference type="EMBL" id="QJR09755.1"/>
    </source>
</evidence>
<proteinExistence type="predicted"/>
<dbReference type="KEGG" id="uru:DSM104443_00805"/>
<evidence type="ECO:0000313" key="3">
    <source>
        <dbReference type="Proteomes" id="UP000501534"/>
    </source>
</evidence>
<sequence length="558" mass="60581">MATSQISDSIRGRISYDGTRTPVKTGLFLVVCLAWIIPGLVGHDPWKGDEAIAFGIVSEILRLNDWSLLQIAGEPYPGKAPLFFWVAAALGKLLQSWIPLHDAARLAAGLFMSGTLACISFAAFELMGERAMRIGVLLFIGCVGLLIRAHEMSSDLAGLTGIALGLYGLALSIRRPKLAGMMLGAGAGVAFLGDGFLPLAMLTVTAIALPLAAPAYRTRAYGITASIALLCALPLLALWPALLVANPKADLAGWLARATTSRWSGDEADRTGLQDTVYFVKILPWYAWPAWPLAAWSLWRARKNLAERRDLQMPFVAFLVFLVLVSLFGEAREINALPLLLPLSLLGVAEIDTLKRGAASALDWFGVTTFFLLGAMIWIAWIAMLTGSPEAVAVLGQQQVPGFKYPFRFLPFAFAALLSLVWLVVVARSLRTTRRALVNWAAGITMVWMLVMTLGVPAIDHARSYRGVGQSLAEKLPTGYLCAIGVNVGDGQRALLNRYAGIFFQRAEGQYANVCKARIVQASPDRVPPAEPGWTELWRGSRPGDKTELFVLYGREKK</sequence>
<evidence type="ECO:0008006" key="4">
    <source>
        <dbReference type="Google" id="ProtNLM"/>
    </source>
</evidence>
<reference evidence="2 3" key="1">
    <citation type="submission" date="2020-04" db="EMBL/GenBank/DDBJ databases">
        <title>Usitatibacter rugosus gen. nov., sp. nov. and Usitatibacter palustris sp. nov., novel members of Usitatibacteraceae fam. nov. within the order Nitrosomonadales isolated from soil.</title>
        <authorList>
            <person name="Huber K.J."/>
            <person name="Neumann-Schaal M."/>
            <person name="Geppert A."/>
            <person name="Luckner M."/>
            <person name="Wanner G."/>
            <person name="Overmann J."/>
        </authorList>
    </citation>
    <scope>NUCLEOTIDE SEQUENCE [LARGE SCALE GENOMIC DNA]</scope>
    <source>
        <strain evidence="2 3">0125_3</strain>
    </source>
</reference>
<dbReference type="Proteomes" id="UP000501534">
    <property type="component" value="Chromosome"/>
</dbReference>
<feature type="transmembrane region" description="Helical" evidence="1">
    <location>
        <begin position="405"/>
        <end position="425"/>
    </location>
</feature>